<reference evidence="16 17" key="1">
    <citation type="journal article" date="2023" name="Sci. Data">
        <title>Genome assembly of the Korean intertidal mud-creeper Batillaria attramentaria.</title>
        <authorList>
            <person name="Patra A.K."/>
            <person name="Ho P.T."/>
            <person name="Jun S."/>
            <person name="Lee S.J."/>
            <person name="Kim Y."/>
            <person name="Won Y.J."/>
        </authorList>
    </citation>
    <scope>NUCLEOTIDE SEQUENCE [LARGE SCALE GENOMIC DNA]</scope>
    <source>
        <strain evidence="16">Wonlab-2016</strain>
    </source>
</reference>
<dbReference type="Gene3D" id="1.10.287.70">
    <property type="match status" value="1"/>
</dbReference>
<keyword evidence="3" id="KW-1003">Cell membrane</keyword>
<accession>A0ABD0JVL7</accession>
<feature type="compositionally biased region" description="Basic and acidic residues" evidence="13">
    <location>
        <begin position="597"/>
        <end position="621"/>
    </location>
</feature>
<dbReference type="PRINTS" id="PR01470">
    <property type="entry name" value="ERGCHANNEL"/>
</dbReference>
<dbReference type="CDD" id="cd00038">
    <property type="entry name" value="CAP_ED"/>
    <property type="match status" value="1"/>
</dbReference>
<evidence type="ECO:0000256" key="3">
    <source>
        <dbReference type="ARBA" id="ARBA00022475"/>
    </source>
</evidence>
<feature type="transmembrane region" description="Helical" evidence="14">
    <location>
        <begin position="191"/>
        <end position="215"/>
    </location>
</feature>
<keyword evidence="8" id="KW-0630">Potassium</keyword>
<keyword evidence="11 14" id="KW-0472">Membrane</keyword>
<feature type="domain" description="Cyclic nucleotide-binding" evidence="15">
    <location>
        <begin position="391"/>
        <end position="508"/>
    </location>
</feature>
<keyword evidence="12" id="KW-0407">Ion channel</keyword>
<dbReference type="Gene3D" id="1.10.1200.260">
    <property type="match status" value="1"/>
</dbReference>
<dbReference type="EMBL" id="JACVVK020000310">
    <property type="protein sequence ID" value="KAK7479120.1"/>
    <property type="molecule type" value="Genomic_DNA"/>
</dbReference>
<dbReference type="GO" id="GO:0034702">
    <property type="term" value="C:monoatomic ion channel complex"/>
    <property type="evidence" value="ECO:0007669"/>
    <property type="project" value="UniProtKB-KW"/>
</dbReference>
<dbReference type="Proteomes" id="UP001519460">
    <property type="component" value="Unassembled WGS sequence"/>
</dbReference>
<protein>
    <recommendedName>
        <fullName evidence="15">Cyclic nucleotide-binding domain-containing protein</fullName>
    </recommendedName>
</protein>
<dbReference type="PRINTS" id="PR01463">
    <property type="entry name" value="EAGCHANLFMLY"/>
</dbReference>
<dbReference type="PROSITE" id="PS50042">
    <property type="entry name" value="CNMP_BINDING_3"/>
    <property type="match status" value="1"/>
</dbReference>
<dbReference type="Pfam" id="PF00027">
    <property type="entry name" value="cNMP_binding"/>
    <property type="match status" value="1"/>
</dbReference>
<dbReference type="GO" id="GO:0005886">
    <property type="term" value="C:plasma membrane"/>
    <property type="evidence" value="ECO:0007669"/>
    <property type="project" value="UniProtKB-SubCell"/>
</dbReference>
<feature type="transmembrane region" description="Helical" evidence="14">
    <location>
        <begin position="44"/>
        <end position="65"/>
    </location>
</feature>
<evidence type="ECO:0000256" key="10">
    <source>
        <dbReference type="ARBA" id="ARBA00023065"/>
    </source>
</evidence>
<dbReference type="InterPro" id="IPR003967">
    <property type="entry name" value="K_chnl_volt-dep_ERG"/>
</dbReference>
<dbReference type="SUPFAM" id="SSF81324">
    <property type="entry name" value="Voltage-gated potassium channels"/>
    <property type="match status" value="1"/>
</dbReference>
<sequence>NVSNCEKDEDAVEPVDPYASIKLQRDKTKWIILHYSPFKAVWDWVILLLVLYTAVFTPYSAAFLLNEEEIRMELNKDARTRVQNADGGRADPLVLVDLIVDLMFIADILINFRTTYVENGEVVSDKQKIAINYVKGWFLIDTIAAIPFDLLLFGSGTTETMKITGILKTARLLRLLRVIRRIEQFAEYGSAMLLLLMVTFTLIAHWLACVFYAIANMERPLLEDPVSWLDSLSNLMETPYIVNDTTSGPSIKTKYITALYFTFTSLTSIGFGNVAPNTNAEKIFSIFAMMLGYNLHFSLLSAAIFGNVSSIMLRLYQGSDEFHEKVQSVKDFVNFHHIPKTLANRLQESFQHNWQYTNGIDMNNVLKTFPECLQADICLHLNRNLLGNCQAFKGASPGCLRVLSTKFRSTHAPPADTLIHPGDILTSIYFIARGSVEISKDDIVMAILGKDDIFGEDVKENQDIGKSMYSVRALSYCDINKIDLSDLKEILQLYPEFAEQFTQRFQVTFNLRKGTLLHRRVKSKLEDETLKFIRQRRPRLQCKRRGTGDDSGLRQRRMTRDDGRRTSRDVIDESDDEGVGILEFSPEAATEEVTEADFEKDAEVRKTTEKGKREKPKEGRKLLPKTQTLPVKKDATSESLVATQGLSPLGSSGTTYTPKSSSSTGHIWKFPAIDYETRQLPDKASIQSLSDIDNRLESLHERMNKFESDLFSTVDSILNILGHKPKVTRESGEFCVSPPGNKGDKAARPKTTKQQSDADSSLKPT</sequence>
<dbReference type="InterPro" id="IPR014710">
    <property type="entry name" value="RmlC-like_jellyroll"/>
</dbReference>
<dbReference type="InterPro" id="IPR050818">
    <property type="entry name" value="KCNH_animal-type"/>
</dbReference>
<dbReference type="SMART" id="SM00100">
    <property type="entry name" value="cNMP"/>
    <property type="match status" value="1"/>
</dbReference>
<evidence type="ECO:0000256" key="4">
    <source>
        <dbReference type="ARBA" id="ARBA00022538"/>
    </source>
</evidence>
<keyword evidence="17" id="KW-1185">Reference proteome</keyword>
<feature type="region of interest" description="Disordered" evidence="13">
    <location>
        <begin position="541"/>
        <end position="627"/>
    </location>
</feature>
<dbReference type="InterPro" id="IPR000595">
    <property type="entry name" value="cNMP-bd_dom"/>
</dbReference>
<evidence type="ECO:0000256" key="6">
    <source>
        <dbReference type="ARBA" id="ARBA00022826"/>
    </source>
</evidence>
<organism evidence="16 17">
    <name type="scientific">Batillaria attramentaria</name>
    <dbReference type="NCBI Taxonomy" id="370345"/>
    <lineage>
        <taxon>Eukaryota</taxon>
        <taxon>Metazoa</taxon>
        <taxon>Spiralia</taxon>
        <taxon>Lophotrochozoa</taxon>
        <taxon>Mollusca</taxon>
        <taxon>Gastropoda</taxon>
        <taxon>Caenogastropoda</taxon>
        <taxon>Sorbeoconcha</taxon>
        <taxon>Cerithioidea</taxon>
        <taxon>Batillariidae</taxon>
        <taxon>Batillaria</taxon>
    </lineage>
</organism>
<evidence type="ECO:0000256" key="13">
    <source>
        <dbReference type="SAM" id="MobiDB-lite"/>
    </source>
</evidence>
<evidence type="ECO:0000256" key="7">
    <source>
        <dbReference type="ARBA" id="ARBA00022882"/>
    </source>
</evidence>
<feature type="transmembrane region" description="Helical" evidence="14">
    <location>
        <begin position="283"/>
        <end position="305"/>
    </location>
</feature>
<dbReference type="SUPFAM" id="SSF51206">
    <property type="entry name" value="cAMP-binding domain-like"/>
    <property type="match status" value="1"/>
</dbReference>
<evidence type="ECO:0000256" key="8">
    <source>
        <dbReference type="ARBA" id="ARBA00022958"/>
    </source>
</evidence>
<proteinExistence type="predicted"/>
<evidence type="ECO:0000256" key="1">
    <source>
        <dbReference type="ARBA" id="ARBA00004651"/>
    </source>
</evidence>
<dbReference type="FunFam" id="2.60.120.10:FF:000107">
    <property type="entry name" value="Potassium voltage-gated channel unc-103"/>
    <property type="match status" value="1"/>
</dbReference>
<keyword evidence="9 14" id="KW-1133">Transmembrane helix</keyword>
<feature type="region of interest" description="Disordered" evidence="13">
    <location>
        <begin position="644"/>
        <end position="663"/>
    </location>
</feature>
<name>A0ABD0JVL7_9CAEN</name>
<dbReference type="InterPro" id="IPR003938">
    <property type="entry name" value="K_chnl_volt-dep_EAG/ELK/ERG"/>
</dbReference>
<dbReference type="PANTHER" id="PTHR10217">
    <property type="entry name" value="VOLTAGE AND LIGAND GATED POTASSIUM CHANNEL"/>
    <property type="match status" value="1"/>
</dbReference>
<keyword evidence="2" id="KW-0813">Transport</keyword>
<feature type="non-terminal residue" evidence="16">
    <location>
        <position position="1"/>
    </location>
</feature>
<dbReference type="PANTHER" id="PTHR10217:SF548">
    <property type="entry name" value="GH12235P"/>
    <property type="match status" value="1"/>
</dbReference>
<dbReference type="Gene3D" id="2.60.120.10">
    <property type="entry name" value="Jelly Rolls"/>
    <property type="match status" value="1"/>
</dbReference>
<evidence type="ECO:0000313" key="16">
    <source>
        <dbReference type="EMBL" id="KAK7479120.1"/>
    </source>
</evidence>
<keyword evidence="5 14" id="KW-0812">Transmembrane</keyword>
<keyword evidence="10" id="KW-0406">Ion transport</keyword>
<keyword evidence="6" id="KW-0631">Potassium channel</keyword>
<evidence type="ECO:0000256" key="2">
    <source>
        <dbReference type="ARBA" id="ARBA00022448"/>
    </source>
</evidence>
<dbReference type="InterPro" id="IPR005821">
    <property type="entry name" value="Ion_trans_dom"/>
</dbReference>
<comment type="subcellular location">
    <subcellularLocation>
        <location evidence="1">Cell membrane</location>
        <topology evidence="1">Multi-pass membrane protein</topology>
    </subcellularLocation>
</comment>
<dbReference type="FunFam" id="1.10.287.70:FF:000275">
    <property type="entry name" value="Potassium voltage-gated channel subfamily H member 8"/>
    <property type="match status" value="1"/>
</dbReference>
<keyword evidence="4" id="KW-0633">Potassium transport</keyword>
<evidence type="ECO:0000259" key="15">
    <source>
        <dbReference type="PROSITE" id="PS50042"/>
    </source>
</evidence>
<feature type="compositionally biased region" description="Basic and acidic residues" evidence="13">
    <location>
        <begin position="546"/>
        <end position="571"/>
    </location>
</feature>
<dbReference type="AlphaFoldDB" id="A0ABD0JVL7"/>
<gene>
    <name evidence="16" type="ORF">BaRGS_00029638</name>
</gene>
<evidence type="ECO:0000256" key="9">
    <source>
        <dbReference type="ARBA" id="ARBA00022989"/>
    </source>
</evidence>
<dbReference type="InterPro" id="IPR018490">
    <property type="entry name" value="cNMP-bd_dom_sf"/>
</dbReference>
<keyword evidence="7" id="KW-0851">Voltage-gated channel</keyword>
<evidence type="ECO:0000256" key="11">
    <source>
        <dbReference type="ARBA" id="ARBA00023136"/>
    </source>
</evidence>
<feature type="region of interest" description="Disordered" evidence="13">
    <location>
        <begin position="730"/>
        <end position="765"/>
    </location>
</feature>
<evidence type="ECO:0000256" key="12">
    <source>
        <dbReference type="ARBA" id="ARBA00023303"/>
    </source>
</evidence>
<dbReference type="GO" id="GO:0005267">
    <property type="term" value="F:potassium channel activity"/>
    <property type="evidence" value="ECO:0007669"/>
    <property type="project" value="UniProtKB-KW"/>
</dbReference>
<comment type="caution">
    <text evidence="16">The sequence shown here is derived from an EMBL/GenBank/DDBJ whole genome shotgun (WGS) entry which is preliminary data.</text>
</comment>
<dbReference type="Pfam" id="PF00520">
    <property type="entry name" value="Ion_trans"/>
    <property type="match status" value="1"/>
</dbReference>
<evidence type="ECO:0000256" key="5">
    <source>
        <dbReference type="ARBA" id="ARBA00022692"/>
    </source>
</evidence>
<feature type="transmembrane region" description="Helical" evidence="14">
    <location>
        <begin position="255"/>
        <end position="276"/>
    </location>
</feature>
<evidence type="ECO:0000256" key="14">
    <source>
        <dbReference type="SAM" id="Phobius"/>
    </source>
</evidence>
<evidence type="ECO:0000313" key="17">
    <source>
        <dbReference type="Proteomes" id="UP001519460"/>
    </source>
</evidence>
<feature type="compositionally biased region" description="Polar residues" evidence="13">
    <location>
        <begin position="752"/>
        <end position="765"/>
    </location>
</feature>